<keyword evidence="2" id="KW-1003">Cell membrane</keyword>
<dbReference type="PANTHER" id="PTHR39087:SF2">
    <property type="entry name" value="UPF0104 MEMBRANE PROTEIN MJ1595"/>
    <property type="match status" value="1"/>
</dbReference>
<feature type="region of interest" description="Disordered" evidence="6">
    <location>
        <begin position="1"/>
        <end position="22"/>
    </location>
</feature>
<evidence type="ECO:0000256" key="5">
    <source>
        <dbReference type="ARBA" id="ARBA00023136"/>
    </source>
</evidence>
<evidence type="ECO:0000256" key="1">
    <source>
        <dbReference type="ARBA" id="ARBA00004651"/>
    </source>
</evidence>
<protein>
    <submittedName>
        <fullName evidence="8">Flippase-like domain-containing protein</fullName>
    </submittedName>
</protein>
<evidence type="ECO:0000256" key="3">
    <source>
        <dbReference type="ARBA" id="ARBA00022692"/>
    </source>
</evidence>
<dbReference type="Pfam" id="PF03706">
    <property type="entry name" value="LPG_synthase_TM"/>
    <property type="match status" value="1"/>
</dbReference>
<feature type="transmembrane region" description="Helical" evidence="7">
    <location>
        <begin position="152"/>
        <end position="185"/>
    </location>
</feature>
<organism evidence="8 9">
    <name type="scientific">Maritimibacter harenae</name>
    <dbReference type="NCBI Taxonomy" id="2606218"/>
    <lineage>
        <taxon>Bacteria</taxon>
        <taxon>Pseudomonadati</taxon>
        <taxon>Pseudomonadota</taxon>
        <taxon>Alphaproteobacteria</taxon>
        <taxon>Rhodobacterales</taxon>
        <taxon>Roseobacteraceae</taxon>
        <taxon>Maritimibacter</taxon>
    </lineage>
</organism>
<dbReference type="GO" id="GO:0005886">
    <property type="term" value="C:plasma membrane"/>
    <property type="evidence" value="ECO:0007669"/>
    <property type="project" value="UniProtKB-SubCell"/>
</dbReference>
<feature type="transmembrane region" description="Helical" evidence="7">
    <location>
        <begin position="30"/>
        <end position="52"/>
    </location>
</feature>
<dbReference type="NCBIfam" id="TIGR00374">
    <property type="entry name" value="flippase-like domain"/>
    <property type="match status" value="1"/>
</dbReference>
<comment type="subcellular location">
    <subcellularLocation>
        <location evidence="1">Cell membrane</location>
        <topology evidence="1">Multi-pass membrane protein</topology>
    </subcellularLocation>
</comment>
<keyword evidence="3 7" id="KW-0812">Transmembrane</keyword>
<keyword evidence="9" id="KW-1185">Reference proteome</keyword>
<feature type="transmembrane region" description="Helical" evidence="7">
    <location>
        <begin position="246"/>
        <end position="269"/>
    </location>
</feature>
<evidence type="ECO:0000256" key="2">
    <source>
        <dbReference type="ARBA" id="ARBA00022475"/>
    </source>
</evidence>
<dbReference type="AlphaFoldDB" id="A0A845M2K8"/>
<dbReference type="Proteomes" id="UP000467322">
    <property type="component" value="Unassembled WGS sequence"/>
</dbReference>
<evidence type="ECO:0000313" key="8">
    <source>
        <dbReference type="EMBL" id="MZR11743.1"/>
    </source>
</evidence>
<feature type="transmembrane region" description="Helical" evidence="7">
    <location>
        <begin position="281"/>
        <end position="300"/>
    </location>
</feature>
<name>A0A845M2K8_9RHOB</name>
<feature type="transmembrane region" description="Helical" evidence="7">
    <location>
        <begin position="64"/>
        <end position="80"/>
    </location>
</feature>
<accession>A0A845M2K8</accession>
<comment type="caution">
    <text evidence="8">The sequence shown here is derived from an EMBL/GenBank/DDBJ whole genome shotgun (WGS) entry which is preliminary data.</text>
</comment>
<dbReference type="PANTHER" id="PTHR39087">
    <property type="entry name" value="UPF0104 MEMBRANE PROTEIN MJ1595"/>
    <property type="match status" value="1"/>
</dbReference>
<evidence type="ECO:0000256" key="7">
    <source>
        <dbReference type="SAM" id="Phobius"/>
    </source>
</evidence>
<feature type="transmembrane region" description="Helical" evidence="7">
    <location>
        <begin position="221"/>
        <end position="240"/>
    </location>
</feature>
<feature type="transmembrane region" description="Helical" evidence="7">
    <location>
        <begin position="306"/>
        <end position="326"/>
    </location>
</feature>
<dbReference type="EMBL" id="WTUX01000005">
    <property type="protein sequence ID" value="MZR11743.1"/>
    <property type="molecule type" value="Genomic_DNA"/>
</dbReference>
<dbReference type="InterPro" id="IPR022791">
    <property type="entry name" value="L-PG_synthase/AglD"/>
</dbReference>
<sequence>MTMTSTNDAPMAPAQHPAPRPEGRRLRDTLLLLGLFALVVAGLIGAAAATGWEETKAQLAKLSLWQFAVLLLLSLCNYVFRGLRWHVFAAKLGLPLGWGANFLHFLGGFAMSVTPGRVGELVRMRWIRRETGWAFERTAPLVLVDRASDLAAMGLILGIALAFSATGIAGGIPVTIVALIGALVVTRPVLLDRIATVGHRATGRLPRLFARVRRAARSLQLFSAPGVMGATAAIGLIGWFAEGYAFHLLLVWMGADIGVAKAVAIFVFATLAGGLTGAPGGVGGAEAAMVALLSLEGVGLETSLPATAIIRVTTLWFAIGIGLILFPVAEKHSKARQNALEND</sequence>
<keyword evidence="4 7" id="KW-1133">Transmembrane helix</keyword>
<evidence type="ECO:0000313" key="9">
    <source>
        <dbReference type="Proteomes" id="UP000467322"/>
    </source>
</evidence>
<keyword evidence="5 7" id="KW-0472">Membrane</keyword>
<evidence type="ECO:0000256" key="6">
    <source>
        <dbReference type="SAM" id="MobiDB-lite"/>
    </source>
</evidence>
<reference evidence="8 9" key="1">
    <citation type="submission" date="2019-12" db="EMBL/GenBank/DDBJ databases">
        <title>Maritimibacter sp. nov. sp. isolated from sea sand.</title>
        <authorList>
            <person name="Kim J."/>
            <person name="Jeong S.E."/>
            <person name="Jung H.S."/>
            <person name="Jeon C.O."/>
        </authorList>
    </citation>
    <scope>NUCLEOTIDE SEQUENCE [LARGE SCALE GENOMIC DNA]</scope>
    <source>
        <strain evidence="8 9">DP07</strain>
    </source>
</reference>
<feature type="transmembrane region" description="Helical" evidence="7">
    <location>
        <begin position="92"/>
        <end position="113"/>
    </location>
</feature>
<proteinExistence type="predicted"/>
<evidence type="ECO:0000256" key="4">
    <source>
        <dbReference type="ARBA" id="ARBA00022989"/>
    </source>
</evidence>
<gene>
    <name evidence="8" type="ORF">GQE99_01775</name>
</gene>